<evidence type="ECO:0000313" key="3">
    <source>
        <dbReference type="EMBL" id="ADP79197.1"/>
    </source>
</evidence>
<feature type="transmembrane region" description="Helical" evidence="2">
    <location>
        <begin position="346"/>
        <end position="363"/>
    </location>
</feature>
<dbReference type="HOGENOM" id="CLU_796333_0_0_11"/>
<dbReference type="eggNOG" id="ENOG5034CHS">
    <property type="taxonomic scope" value="Bacteria"/>
</dbReference>
<keyword evidence="2" id="KW-1133">Transmembrane helix</keyword>
<evidence type="ECO:0000313" key="4">
    <source>
        <dbReference type="Proteomes" id="UP000002484"/>
    </source>
</evidence>
<feature type="region of interest" description="Disordered" evidence="1">
    <location>
        <begin position="1"/>
        <end position="34"/>
    </location>
</feature>
<dbReference type="AlphaFoldDB" id="E3J119"/>
<dbReference type="Proteomes" id="UP000002484">
    <property type="component" value="Chromosome"/>
</dbReference>
<keyword evidence="2" id="KW-0812">Transmembrane</keyword>
<dbReference type="RefSeq" id="WP_013422318.1">
    <property type="nucleotide sequence ID" value="NC_014666.1"/>
</dbReference>
<evidence type="ECO:0000256" key="2">
    <source>
        <dbReference type="SAM" id="Phobius"/>
    </source>
</evidence>
<sequence length="380" mass="39666">MSAEASGHDSAPADDAGNPHRTVARPSTPASPAAGSRLAAAYGRLLLAYPRHWRAEHEAALMATLLDAAEAVGRGRPTLAEAADLVGNGLATRARPVIGWIPARARLAIATVALAAGGVLSAVMLTVAEQGPGPVWPFASPDQPLWGGPAPVGLGPLETDGLVVYLPWLVAFGAAALGKRRVARAAAVTVLPATAAVLTLSSVSRLQRPPLALLATLCLLALIVTVVWTAPTAPGRAEYRRPLAVTTLLITGWVPAVALFYRVARFSGDLPTRLIVRGGYFEVYSLYYDLSESLPSAFLVAGLAMAVLSVFRPGWLAAFSVTGAAVSPLGFSRIRAYDYAAADHALMLGLFVFILVLLGVFDLQRAARRQAHHTASPAAD</sequence>
<organism evidence="3 4">
    <name type="scientific">Pseudofrankia inefficax (strain DSM 45817 / CECT 9037 / DDB 130130 / EuI1c)</name>
    <name type="common">Frankia inefficax</name>
    <dbReference type="NCBI Taxonomy" id="298654"/>
    <lineage>
        <taxon>Bacteria</taxon>
        <taxon>Bacillati</taxon>
        <taxon>Actinomycetota</taxon>
        <taxon>Actinomycetes</taxon>
        <taxon>Frankiales</taxon>
        <taxon>Frankiaceae</taxon>
        <taxon>Pseudofrankia</taxon>
    </lineage>
</organism>
<keyword evidence="2" id="KW-0472">Membrane</keyword>
<gene>
    <name evidence="3" type="ordered locus">FraEuI1c_1124</name>
</gene>
<reference evidence="3 4" key="1">
    <citation type="submission" date="2010-10" db="EMBL/GenBank/DDBJ databases">
        <title>Complete sequence of Frankia sp. EuI1c.</title>
        <authorList>
            <consortium name="US DOE Joint Genome Institute"/>
            <person name="Lucas S."/>
            <person name="Copeland A."/>
            <person name="Lapidus A."/>
            <person name="Cheng J.-F."/>
            <person name="Bruce D."/>
            <person name="Goodwin L."/>
            <person name="Pitluck S."/>
            <person name="Chertkov O."/>
            <person name="Detter J.C."/>
            <person name="Han C."/>
            <person name="Tapia R."/>
            <person name="Land M."/>
            <person name="Hauser L."/>
            <person name="Jeffries C."/>
            <person name="Kyrpides N."/>
            <person name="Ivanova N."/>
            <person name="Mikhailova N."/>
            <person name="Beauchemin N."/>
            <person name="Sen A."/>
            <person name="Sur S.A."/>
            <person name="Gtari M."/>
            <person name="Wall L."/>
            <person name="Tisa L."/>
            <person name="Woyke T."/>
        </authorList>
    </citation>
    <scope>NUCLEOTIDE SEQUENCE [LARGE SCALE GENOMIC DNA]</scope>
    <source>
        <strain evidence="4">DSM 45817 / CECT 9037 / EuI1c</strain>
    </source>
</reference>
<dbReference type="STRING" id="298654.FraEuI1c_1124"/>
<feature type="transmembrane region" description="Helical" evidence="2">
    <location>
        <begin position="210"/>
        <end position="231"/>
    </location>
</feature>
<proteinExistence type="predicted"/>
<feature type="transmembrane region" description="Helical" evidence="2">
    <location>
        <begin position="107"/>
        <end position="128"/>
    </location>
</feature>
<feature type="transmembrane region" description="Helical" evidence="2">
    <location>
        <begin position="243"/>
        <end position="264"/>
    </location>
</feature>
<name>E3J119_PSEI1</name>
<feature type="transmembrane region" description="Helical" evidence="2">
    <location>
        <begin position="162"/>
        <end position="178"/>
    </location>
</feature>
<dbReference type="EMBL" id="CP002299">
    <property type="protein sequence ID" value="ADP79197.1"/>
    <property type="molecule type" value="Genomic_DNA"/>
</dbReference>
<keyword evidence="4" id="KW-1185">Reference proteome</keyword>
<accession>E3J119</accession>
<feature type="transmembrane region" description="Helical" evidence="2">
    <location>
        <begin position="293"/>
        <end position="311"/>
    </location>
</feature>
<evidence type="ECO:0000256" key="1">
    <source>
        <dbReference type="SAM" id="MobiDB-lite"/>
    </source>
</evidence>
<dbReference type="KEGG" id="fri:FraEuI1c_1124"/>
<dbReference type="InParanoid" id="E3J119"/>
<protein>
    <submittedName>
        <fullName evidence="3">Uncharacterized protein</fullName>
    </submittedName>
</protein>